<proteinExistence type="predicted"/>
<feature type="region of interest" description="Disordered" evidence="2">
    <location>
        <begin position="1"/>
        <end position="26"/>
    </location>
</feature>
<reference evidence="3" key="1">
    <citation type="submission" date="2019-12" db="EMBL/GenBank/DDBJ databases">
        <title>Comparative genomics gives insights into the taxonomy of the Azoarcus-Aromatoleum group and reveals separate origins of nif in the plant-associated Azoarcus and non-plant-associated Aromatoleum sub-groups.</title>
        <authorList>
            <person name="Lafos M."/>
            <person name="Maluk M."/>
            <person name="Batista M."/>
            <person name="Junghare M."/>
            <person name="Carmona M."/>
            <person name="Faoro H."/>
            <person name="Cruz L.M."/>
            <person name="Battistoni F."/>
            <person name="De Souza E."/>
            <person name="Pedrosa F."/>
            <person name="Chen W.-M."/>
            <person name="Poole P.S."/>
            <person name="Dixon R.A."/>
            <person name="James E.K."/>
        </authorList>
    </citation>
    <scope>NUCLEOTIDE SEQUENCE</scope>
    <source>
        <strain evidence="3">U120</strain>
    </source>
</reference>
<evidence type="ECO:0000313" key="3">
    <source>
        <dbReference type="EMBL" id="NMF92925.1"/>
    </source>
</evidence>
<organism evidence="3 4">
    <name type="scientific">Aromatoleum buckelii</name>
    <dbReference type="NCBI Taxonomy" id="200254"/>
    <lineage>
        <taxon>Bacteria</taxon>
        <taxon>Pseudomonadati</taxon>
        <taxon>Pseudomonadota</taxon>
        <taxon>Betaproteobacteria</taxon>
        <taxon>Rhodocyclales</taxon>
        <taxon>Rhodocyclaceae</taxon>
        <taxon>Aromatoleum</taxon>
    </lineage>
</organism>
<gene>
    <name evidence="3" type="ORF">GO608_06255</name>
</gene>
<feature type="compositionally biased region" description="Basic residues" evidence="2">
    <location>
        <begin position="1"/>
        <end position="23"/>
    </location>
</feature>
<name>A0ABX1N1A1_9RHOO</name>
<keyword evidence="4" id="KW-1185">Reference proteome</keyword>
<dbReference type="Proteomes" id="UP000601990">
    <property type="component" value="Unassembled WGS sequence"/>
</dbReference>
<protein>
    <submittedName>
        <fullName evidence="3">YtxH domain-containing protein</fullName>
    </submittedName>
</protein>
<keyword evidence="1" id="KW-0175">Coiled coil</keyword>
<sequence length="137" mass="14838">MRAKTTRRRLLGKKKHKKAKHRDKAAAYAGGSWGEHPHYSGFGAQGHHAGGFGAGLVDEDFLRGLPGRLKSGQYEQFLMGAVIGAAAAYVLSDEELRAKLVKTGIKLYSNVVGGLEEMKEQMADLKAEAEAERRGDA</sequence>
<evidence type="ECO:0000313" key="4">
    <source>
        <dbReference type="Proteomes" id="UP000601990"/>
    </source>
</evidence>
<dbReference type="EMBL" id="WTVH01000008">
    <property type="protein sequence ID" value="NMF92925.1"/>
    <property type="molecule type" value="Genomic_DNA"/>
</dbReference>
<evidence type="ECO:0000256" key="2">
    <source>
        <dbReference type="SAM" id="MobiDB-lite"/>
    </source>
</evidence>
<accession>A0ABX1N1A1</accession>
<feature type="coiled-coil region" evidence="1">
    <location>
        <begin position="108"/>
        <end position="135"/>
    </location>
</feature>
<comment type="caution">
    <text evidence="3">The sequence shown here is derived from an EMBL/GenBank/DDBJ whole genome shotgun (WGS) entry which is preliminary data.</text>
</comment>
<evidence type="ECO:0000256" key="1">
    <source>
        <dbReference type="SAM" id="Coils"/>
    </source>
</evidence>